<protein>
    <submittedName>
        <fullName evidence="2">Uncharacterized protein</fullName>
    </submittedName>
</protein>
<evidence type="ECO:0000256" key="1">
    <source>
        <dbReference type="SAM" id="MobiDB-lite"/>
    </source>
</evidence>
<gene>
    <name evidence="2" type="ORF">J1605_003169</name>
</gene>
<proteinExistence type="predicted"/>
<comment type="caution">
    <text evidence="2">The sequence shown here is derived from an EMBL/GenBank/DDBJ whole genome shotgun (WGS) entry which is preliminary data.</text>
</comment>
<feature type="compositionally biased region" description="Basic and acidic residues" evidence="1">
    <location>
        <begin position="216"/>
        <end position="227"/>
    </location>
</feature>
<feature type="compositionally biased region" description="Low complexity" evidence="1">
    <location>
        <begin position="24"/>
        <end position="34"/>
    </location>
</feature>
<dbReference type="EMBL" id="JAIQCJ010000850">
    <property type="protein sequence ID" value="KAJ8794402.1"/>
    <property type="molecule type" value="Genomic_DNA"/>
</dbReference>
<reference evidence="2 3" key="1">
    <citation type="submission" date="2022-11" db="EMBL/GenBank/DDBJ databases">
        <title>Whole genome sequence of Eschrichtius robustus ER-17-0199.</title>
        <authorList>
            <person name="Bruniche-Olsen A."/>
            <person name="Black A.N."/>
            <person name="Fields C.J."/>
            <person name="Walden K."/>
            <person name="Dewoody J.A."/>
        </authorList>
    </citation>
    <scope>NUCLEOTIDE SEQUENCE [LARGE SCALE GENOMIC DNA]</scope>
    <source>
        <strain evidence="2">ER-17-0199</strain>
        <tissue evidence="2">Blubber</tissue>
    </source>
</reference>
<organism evidence="2 3">
    <name type="scientific">Eschrichtius robustus</name>
    <name type="common">California gray whale</name>
    <name type="synonym">Eschrichtius gibbosus</name>
    <dbReference type="NCBI Taxonomy" id="9764"/>
    <lineage>
        <taxon>Eukaryota</taxon>
        <taxon>Metazoa</taxon>
        <taxon>Chordata</taxon>
        <taxon>Craniata</taxon>
        <taxon>Vertebrata</taxon>
        <taxon>Euteleostomi</taxon>
        <taxon>Mammalia</taxon>
        <taxon>Eutheria</taxon>
        <taxon>Laurasiatheria</taxon>
        <taxon>Artiodactyla</taxon>
        <taxon>Whippomorpha</taxon>
        <taxon>Cetacea</taxon>
        <taxon>Mysticeti</taxon>
        <taxon>Eschrichtiidae</taxon>
        <taxon>Eschrichtius</taxon>
    </lineage>
</organism>
<dbReference type="Proteomes" id="UP001159641">
    <property type="component" value="Unassembled WGS sequence"/>
</dbReference>
<dbReference type="AlphaFoldDB" id="A0AB34HNH2"/>
<sequence length="271" mass="28012">MGGKEETRPAKAPWGPAERRDPARGAPAAGEAPGQVPPRTRAEPRRLLSSPPAPLASPAPDRARSAQPGRSFLPGFPGGGAITSLPVAGCTWEEVPVPAARCCLSFWLRPFAGRAAAYNCAAAMGVPAFFRWLSRKYPSIVVNCVEEKVRRRPEAATPAPGAPARPGRGPWGPPPARGAPCGGPRCVRPGSRGPPGAGAGIGVRTPAPGGGLGGARAERRSSRRDAPPRPADSPAEGPAHGFVSSLLARFGFRKRLPGRRAARGWLAELAG</sequence>
<accession>A0AB34HNH2</accession>
<evidence type="ECO:0000313" key="2">
    <source>
        <dbReference type="EMBL" id="KAJ8794402.1"/>
    </source>
</evidence>
<evidence type="ECO:0000313" key="3">
    <source>
        <dbReference type="Proteomes" id="UP001159641"/>
    </source>
</evidence>
<keyword evidence="3" id="KW-1185">Reference proteome</keyword>
<feature type="region of interest" description="Disordered" evidence="1">
    <location>
        <begin position="149"/>
        <end position="240"/>
    </location>
</feature>
<name>A0AB34HNH2_ESCRO</name>
<feature type="region of interest" description="Disordered" evidence="1">
    <location>
        <begin position="1"/>
        <end position="75"/>
    </location>
</feature>
<feature type="compositionally biased region" description="Low complexity" evidence="1">
    <location>
        <begin position="155"/>
        <end position="168"/>
    </location>
</feature>
<feature type="compositionally biased region" description="Low complexity" evidence="1">
    <location>
        <begin position="178"/>
        <end position="191"/>
    </location>
</feature>